<dbReference type="GO" id="GO:0071025">
    <property type="term" value="P:RNA surveillance"/>
    <property type="evidence" value="ECO:0007669"/>
    <property type="project" value="InterPro"/>
</dbReference>
<dbReference type="InterPro" id="IPR005142">
    <property type="entry name" value="eRF1_3"/>
</dbReference>
<dbReference type="InterPro" id="IPR029064">
    <property type="entry name" value="Ribosomal_eL30-like_sf"/>
</dbReference>
<dbReference type="Pfam" id="PF26356">
    <property type="entry name" value="Pelota_N"/>
    <property type="match status" value="1"/>
</dbReference>
<keyword evidence="8 9" id="KW-0378">Hydrolase</keyword>
<dbReference type="Proteomes" id="UP000028501">
    <property type="component" value="Chromosome"/>
</dbReference>
<comment type="similarity">
    <text evidence="3 9">Belongs to the eukaryotic release factor 1 family. Pelota subfamily.</text>
</comment>
<dbReference type="InterPro" id="IPR042226">
    <property type="entry name" value="eFR1_2_sf"/>
</dbReference>
<evidence type="ECO:0000259" key="10">
    <source>
        <dbReference type="SMART" id="SM01194"/>
    </source>
</evidence>
<dbReference type="GO" id="GO:0005737">
    <property type="term" value="C:cytoplasm"/>
    <property type="evidence" value="ECO:0007669"/>
    <property type="project" value="UniProtKB-SubCell"/>
</dbReference>
<evidence type="ECO:0000313" key="11">
    <source>
        <dbReference type="EMBL" id="AIG97713.1"/>
    </source>
</evidence>
<dbReference type="GO" id="GO:0004519">
    <property type="term" value="F:endonuclease activity"/>
    <property type="evidence" value="ECO:0007669"/>
    <property type="project" value="UniProtKB-UniRule"/>
</dbReference>
<dbReference type="GO" id="GO:0070966">
    <property type="term" value="P:nuclear-transcribed mRNA catabolic process, no-go decay"/>
    <property type="evidence" value="ECO:0007669"/>
    <property type="project" value="InterPro"/>
</dbReference>
<dbReference type="SUPFAM" id="SSF55315">
    <property type="entry name" value="L30e-like"/>
    <property type="match status" value="1"/>
</dbReference>
<dbReference type="NCBIfam" id="TIGR00111">
    <property type="entry name" value="pelota"/>
    <property type="match status" value="1"/>
</dbReference>
<dbReference type="GO" id="GO:0070651">
    <property type="term" value="P:nonfunctional rRNA decay"/>
    <property type="evidence" value="ECO:0007669"/>
    <property type="project" value="TreeGrafter"/>
</dbReference>
<comment type="domain">
    <text evidence="9">The N-terminal domain has the RNA-binding Sm fold. It harbors the endoribonuclease activity.</text>
</comment>
<dbReference type="GO" id="GO:0070481">
    <property type="term" value="P:nuclear-transcribed mRNA catabolic process, non-stop decay"/>
    <property type="evidence" value="ECO:0007669"/>
    <property type="project" value="InterPro"/>
</dbReference>
<evidence type="ECO:0000256" key="8">
    <source>
        <dbReference type="ARBA" id="ARBA00022801"/>
    </source>
</evidence>
<comment type="function">
    <text evidence="9">May function in recognizing stalled ribosomes, interact with stem-loop structures in stalled mRNA molecules, and effect endonucleolytic cleavage of the mRNA. May play a role in the release non-functional ribosomes and degradation of damaged mRNAs. Has endoribonuclease activity.</text>
</comment>
<dbReference type="HAMAP" id="MF_01853">
    <property type="entry name" value="PelO"/>
    <property type="match status" value="1"/>
</dbReference>
<keyword evidence="5 9" id="KW-0540">Nuclease</keyword>
<dbReference type="SUPFAM" id="SSF53137">
    <property type="entry name" value="Translational machinery components"/>
    <property type="match status" value="1"/>
</dbReference>
<dbReference type="Gene3D" id="3.30.1330.30">
    <property type="match status" value="1"/>
</dbReference>
<reference evidence="11 12" key="1">
    <citation type="submission" date="2013-07" db="EMBL/GenBank/DDBJ databases">
        <title>Genome of Archaeoglobus fulgidus.</title>
        <authorList>
            <person name="Fiebig A."/>
            <person name="Birkeland N.-K."/>
        </authorList>
    </citation>
    <scope>NUCLEOTIDE SEQUENCE [LARGE SCALE GENOMIC DNA]</scope>
    <source>
        <strain evidence="11 12">DSM 8774</strain>
    </source>
</reference>
<sequence>MQIVEENLRDNEGEIKLIPETLDDLWHLRFIIEKGDVVFATTKRASQSSDKLRSDKEMVTVRLGIEVEKVEFHRFANRLRVSGKIVAGIEESGYHTLNITVGKELSIIKKWKPEQLERLRRAVEDSNRPEIVMLTIEEGYAVAGVLRQWGVEEIFEERMGYGKGMGDSRKEFFGEVAAKLESIDFKYLIVAGPGFAKNDFLDFLKERYPEMAKNAVVVDVSSVGSRGFIEILKRRVVDKIVGEVRLAEEAEYIDKLLEGIAKGERVAYGLDEVREAHNYRAIEVLLVADEFLLEEREKWDVDGLLREVEESGGKVVIMSTEFEPGKRLMSLGGIAALLRFNVKG</sequence>
<evidence type="ECO:0000256" key="4">
    <source>
        <dbReference type="ARBA" id="ARBA00022490"/>
    </source>
</evidence>
<dbReference type="HOGENOM" id="CLU_023334_0_0_2"/>
<feature type="domain" description="eRF1/Pelota-like N-terminal" evidence="10">
    <location>
        <begin position="1"/>
        <end position="124"/>
    </location>
</feature>
<evidence type="ECO:0000313" key="12">
    <source>
        <dbReference type="Proteomes" id="UP000028501"/>
    </source>
</evidence>
<protein>
    <recommendedName>
        <fullName evidence="9">Protein pelota homolog</fullName>
        <ecNumber evidence="9">3.1.-.-</ecNumber>
    </recommendedName>
</protein>
<dbReference type="GO" id="GO:0032790">
    <property type="term" value="P:ribosome disassembly"/>
    <property type="evidence" value="ECO:0007669"/>
    <property type="project" value="TreeGrafter"/>
</dbReference>
<dbReference type="InterPro" id="IPR058547">
    <property type="entry name" value="Pelota_N"/>
</dbReference>
<dbReference type="SUPFAM" id="SSF159065">
    <property type="entry name" value="Dom34/Pelota N-terminal domain-like"/>
    <property type="match status" value="1"/>
</dbReference>
<dbReference type="Pfam" id="PF03464">
    <property type="entry name" value="eRF1_2"/>
    <property type="match status" value="1"/>
</dbReference>
<dbReference type="InterPro" id="IPR005141">
    <property type="entry name" value="eRF1_2"/>
</dbReference>
<dbReference type="RefSeq" id="WP_048095338.1">
    <property type="nucleotide sequence ID" value="NZ_CP006577.1"/>
</dbReference>
<keyword evidence="6 9" id="KW-0479">Metal-binding</keyword>
<dbReference type="AlphaFoldDB" id="A0A075WJG6"/>
<dbReference type="InterPro" id="IPR005140">
    <property type="entry name" value="eRF1_Pelota-like_N"/>
</dbReference>
<dbReference type="SMART" id="SM01194">
    <property type="entry name" value="eRF1_1"/>
    <property type="match status" value="1"/>
</dbReference>
<dbReference type="Pfam" id="PF03465">
    <property type="entry name" value="eRF1_3"/>
    <property type="match status" value="1"/>
</dbReference>
<dbReference type="InterPro" id="IPR004405">
    <property type="entry name" value="TF_pelota"/>
</dbReference>
<dbReference type="EC" id="3.1.-.-" evidence="9"/>
<dbReference type="GeneID" id="24794435"/>
<dbReference type="PANTHER" id="PTHR10853">
    <property type="entry name" value="PELOTA"/>
    <property type="match status" value="1"/>
</dbReference>
<evidence type="ECO:0000256" key="5">
    <source>
        <dbReference type="ARBA" id="ARBA00022722"/>
    </source>
</evidence>
<accession>A0A075WJG6</accession>
<evidence type="ECO:0000256" key="2">
    <source>
        <dbReference type="ARBA" id="ARBA00004496"/>
    </source>
</evidence>
<dbReference type="InterPro" id="IPR023521">
    <property type="entry name" value="Pelota_arc"/>
</dbReference>
<dbReference type="Gene3D" id="3.30.420.60">
    <property type="entry name" value="eRF1 domain 2"/>
    <property type="match status" value="1"/>
</dbReference>
<evidence type="ECO:0000256" key="6">
    <source>
        <dbReference type="ARBA" id="ARBA00022723"/>
    </source>
</evidence>
<organism evidence="11 12">
    <name type="scientific">Archaeoglobus fulgidus DSM 8774</name>
    <dbReference type="NCBI Taxonomy" id="1344584"/>
    <lineage>
        <taxon>Archaea</taxon>
        <taxon>Methanobacteriati</taxon>
        <taxon>Methanobacteriota</taxon>
        <taxon>Archaeoglobi</taxon>
        <taxon>Archaeoglobales</taxon>
        <taxon>Archaeoglobaceae</taxon>
        <taxon>Archaeoglobus</taxon>
    </lineage>
</organism>
<dbReference type="GO" id="GO:0046872">
    <property type="term" value="F:metal ion binding"/>
    <property type="evidence" value="ECO:0007669"/>
    <property type="project" value="UniProtKB-UniRule"/>
</dbReference>
<dbReference type="InterPro" id="IPR038069">
    <property type="entry name" value="Pelota/DOM34_N"/>
</dbReference>
<keyword evidence="4 9" id="KW-0963">Cytoplasm</keyword>
<proteinExistence type="inferred from homology"/>
<comment type="subunit">
    <text evidence="9">Monomer.</text>
</comment>
<comment type="cofactor">
    <cofactor evidence="1 9">
        <name>a divalent metal cation</name>
        <dbReference type="ChEBI" id="CHEBI:60240"/>
    </cofactor>
</comment>
<dbReference type="FunFam" id="2.30.30.870:FF:000002">
    <property type="entry name" value="Protein pelota homolog"/>
    <property type="match status" value="1"/>
</dbReference>
<comment type="subcellular location">
    <subcellularLocation>
        <location evidence="2 9">Cytoplasm</location>
    </subcellularLocation>
</comment>
<evidence type="ECO:0000256" key="3">
    <source>
        <dbReference type="ARBA" id="ARBA00009504"/>
    </source>
</evidence>
<gene>
    <name evidence="9" type="primary">pelA</name>
    <name evidence="11" type="ORF">AFULGI_00009210</name>
</gene>
<dbReference type="EMBL" id="CP006577">
    <property type="protein sequence ID" value="AIG97713.1"/>
    <property type="molecule type" value="Genomic_DNA"/>
</dbReference>
<name>A0A075WJG6_ARCFL</name>
<dbReference type="GO" id="GO:0016787">
    <property type="term" value="F:hydrolase activity"/>
    <property type="evidence" value="ECO:0007669"/>
    <property type="project" value="UniProtKB-KW"/>
</dbReference>
<evidence type="ECO:0000256" key="1">
    <source>
        <dbReference type="ARBA" id="ARBA00001968"/>
    </source>
</evidence>
<dbReference type="PANTHER" id="PTHR10853:SF0">
    <property type="entry name" value="PROTEIN PELOTA HOMOLOG"/>
    <property type="match status" value="1"/>
</dbReference>
<dbReference type="Gene3D" id="2.30.30.870">
    <property type="entry name" value="Pelota, domain A"/>
    <property type="match status" value="1"/>
</dbReference>
<dbReference type="KEGG" id="afg:AFULGI_00009210"/>
<keyword evidence="7 9" id="KW-0255">Endonuclease</keyword>
<evidence type="ECO:0000256" key="9">
    <source>
        <dbReference type="HAMAP-Rule" id="MF_01853"/>
    </source>
</evidence>
<evidence type="ECO:0000256" key="7">
    <source>
        <dbReference type="ARBA" id="ARBA00022759"/>
    </source>
</evidence>